<dbReference type="Proteomes" id="UP000235786">
    <property type="component" value="Unassembled WGS sequence"/>
</dbReference>
<sequence length="560" mass="61828">MASPIIVSQAKRVHYKDWPNSQGFDVSYEERDPIELEIEGSIPAFAAGILFRTGLGIRNIEAENGKLFRVHHWFDNLAQVHRFQIHPPSIPGEAVRVTYNSRSTCDGLIEKIRATGHRDGVTFGAKYDPCMSLFQKVRVRERPTKPDALSVAVTITSNYPGLSRNGEKLEKPSVKGKIQSLCNRTDTDAIQFLDPETLEPIGVASQTTLHPLLRGPSSATHSSTDLNGDVYNYNLDFMNGQGVYRVFRVSACTGHTSILATITDNPAYIHSTLLTEHYMILCVWNAHYAFGGASILWTKNIVDALADYDPDRPCRWYVIDKRPLEAGGGLVATFESDPFFCFHTINAYEEVDKDGKVDIIADLVAYENLDILKRLYIENLISNSSTAVDFSTLPTCQPQIRRFTLANVEGQMTDKFGVFPGDESVGLEATSTLLSLKNLTPELPTINPSMLLKKHRFVYGVLHTGKSTLFDSIVKYDVSSQTAKMWSKHGHTPGEPIFVADPTGTGEEDEDVGILLSVVLDGVGGKSYLLVLDARTMEEIGKAKVPGVIGFGFHGTHVPC</sequence>
<reference evidence="6 7" key="1">
    <citation type="submission" date="2016-04" db="EMBL/GenBank/DDBJ databases">
        <title>A degradative enzymes factory behind the ericoid mycorrhizal symbiosis.</title>
        <authorList>
            <consortium name="DOE Joint Genome Institute"/>
            <person name="Martino E."/>
            <person name="Morin E."/>
            <person name="Grelet G."/>
            <person name="Kuo A."/>
            <person name="Kohler A."/>
            <person name="Daghino S."/>
            <person name="Barry K."/>
            <person name="Choi C."/>
            <person name="Cichocki N."/>
            <person name="Clum A."/>
            <person name="Copeland A."/>
            <person name="Hainaut M."/>
            <person name="Haridas S."/>
            <person name="Labutti K."/>
            <person name="Lindquist E."/>
            <person name="Lipzen A."/>
            <person name="Khouja H.-R."/>
            <person name="Murat C."/>
            <person name="Ohm R."/>
            <person name="Olson A."/>
            <person name="Spatafora J."/>
            <person name="Veneault-Fourrey C."/>
            <person name="Henrissat B."/>
            <person name="Grigoriev I."/>
            <person name="Martin F."/>
            <person name="Perotto S."/>
        </authorList>
    </citation>
    <scope>NUCLEOTIDE SEQUENCE [LARGE SCALE GENOMIC DNA]</scope>
    <source>
        <strain evidence="6 7">F</strain>
    </source>
</reference>
<evidence type="ECO:0000256" key="2">
    <source>
        <dbReference type="ARBA" id="ARBA00022723"/>
    </source>
</evidence>
<evidence type="ECO:0000256" key="4">
    <source>
        <dbReference type="ARBA" id="ARBA00023004"/>
    </source>
</evidence>
<gene>
    <name evidence="6" type="ORF">L207DRAFT_504399</name>
</gene>
<evidence type="ECO:0000256" key="3">
    <source>
        <dbReference type="ARBA" id="ARBA00023002"/>
    </source>
</evidence>
<dbReference type="STRING" id="1149755.A0A2J6QSK6"/>
<evidence type="ECO:0000313" key="6">
    <source>
        <dbReference type="EMBL" id="PMD29245.1"/>
    </source>
</evidence>
<name>A0A2J6QSK6_HYAVF</name>
<organism evidence="6 7">
    <name type="scientific">Hyaloscypha variabilis (strain UAMH 11265 / GT02V1 / F)</name>
    <name type="common">Meliniomyces variabilis</name>
    <dbReference type="NCBI Taxonomy" id="1149755"/>
    <lineage>
        <taxon>Eukaryota</taxon>
        <taxon>Fungi</taxon>
        <taxon>Dikarya</taxon>
        <taxon>Ascomycota</taxon>
        <taxon>Pezizomycotina</taxon>
        <taxon>Leotiomycetes</taxon>
        <taxon>Helotiales</taxon>
        <taxon>Hyaloscyphaceae</taxon>
        <taxon>Hyaloscypha</taxon>
        <taxon>Hyaloscypha variabilis</taxon>
    </lineage>
</organism>
<protein>
    <submittedName>
        <fullName evidence="6">Putative dioxygenase</fullName>
    </submittedName>
</protein>
<dbReference type="EMBL" id="KZ613976">
    <property type="protein sequence ID" value="PMD29245.1"/>
    <property type="molecule type" value="Genomic_DNA"/>
</dbReference>
<dbReference type="PANTHER" id="PTHR10543:SF24">
    <property type="entry name" value="CAROTENOID ISOMEROOXYGENASE"/>
    <property type="match status" value="1"/>
</dbReference>
<dbReference type="AlphaFoldDB" id="A0A2J6QSK6"/>
<proteinExistence type="inferred from homology"/>
<keyword evidence="6" id="KW-0223">Dioxygenase</keyword>
<dbReference type="OrthoDB" id="407010at2759"/>
<evidence type="ECO:0000313" key="7">
    <source>
        <dbReference type="Proteomes" id="UP000235786"/>
    </source>
</evidence>
<dbReference type="GO" id="GO:0016121">
    <property type="term" value="P:carotene catabolic process"/>
    <property type="evidence" value="ECO:0007669"/>
    <property type="project" value="TreeGrafter"/>
</dbReference>
<feature type="binding site" evidence="5">
    <location>
        <position position="343"/>
    </location>
    <ligand>
        <name>Fe cation</name>
        <dbReference type="ChEBI" id="CHEBI:24875"/>
        <note>catalytic</note>
    </ligand>
</feature>
<dbReference type="InterPro" id="IPR004294">
    <property type="entry name" value="Carotenoid_Oase"/>
</dbReference>
<evidence type="ECO:0000256" key="1">
    <source>
        <dbReference type="ARBA" id="ARBA00006787"/>
    </source>
</evidence>
<feature type="binding site" evidence="5">
    <location>
        <position position="270"/>
    </location>
    <ligand>
        <name>Fe cation</name>
        <dbReference type="ChEBI" id="CHEBI:24875"/>
        <note>catalytic</note>
    </ligand>
</feature>
<dbReference type="Pfam" id="PF03055">
    <property type="entry name" value="RPE65"/>
    <property type="match status" value="1"/>
</dbReference>
<comment type="cofactor">
    <cofactor evidence="5">
        <name>Fe(2+)</name>
        <dbReference type="ChEBI" id="CHEBI:29033"/>
    </cofactor>
    <text evidence="5">Binds 1 Fe(2+) ion per subunit.</text>
</comment>
<keyword evidence="2 5" id="KW-0479">Metal-binding</keyword>
<keyword evidence="7" id="KW-1185">Reference proteome</keyword>
<evidence type="ECO:0000256" key="5">
    <source>
        <dbReference type="PIRSR" id="PIRSR604294-1"/>
    </source>
</evidence>
<dbReference type="GO" id="GO:0046872">
    <property type="term" value="F:metal ion binding"/>
    <property type="evidence" value="ECO:0007669"/>
    <property type="project" value="UniProtKB-KW"/>
</dbReference>
<feature type="binding site" evidence="5">
    <location>
        <position position="221"/>
    </location>
    <ligand>
        <name>Fe cation</name>
        <dbReference type="ChEBI" id="CHEBI:24875"/>
        <note>catalytic</note>
    </ligand>
</feature>
<comment type="similarity">
    <text evidence="1">Belongs to the carotenoid oxygenase family.</text>
</comment>
<accession>A0A2J6QSK6</accession>
<keyword evidence="3" id="KW-0560">Oxidoreductase</keyword>
<keyword evidence="4 5" id="KW-0408">Iron</keyword>
<dbReference type="GO" id="GO:0010436">
    <property type="term" value="F:carotenoid dioxygenase activity"/>
    <property type="evidence" value="ECO:0007669"/>
    <property type="project" value="TreeGrafter"/>
</dbReference>
<dbReference type="PANTHER" id="PTHR10543">
    <property type="entry name" value="BETA-CAROTENE DIOXYGENASE"/>
    <property type="match status" value="1"/>
</dbReference>
<feature type="binding site" evidence="5">
    <location>
        <position position="554"/>
    </location>
    <ligand>
        <name>Fe cation</name>
        <dbReference type="ChEBI" id="CHEBI:24875"/>
        <note>catalytic</note>
    </ligand>
</feature>